<dbReference type="RefSeq" id="WP_047897827.1">
    <property type="nucleotide sequence ID" value="NZ_AEJF01000246.1"/>
</dbReference>
<dbReference type="PATRIC" id="fig|908627.4.peg.9044"/>
<keyword evidence="9" id="KW-1185">Reference proteome</keyword>
<dbReference type="GO" id="GO:0000155">
    <property type="term" value="F:phosphorelay sensor kinase activity"/>
    <property type="evidence" value="ECO:0007669"/>
    <property type="project" value="InterPro"/>
</dbReference>
<dbReference type="InterPro" id="IPR035965">
    <property type="entry name" value="PAS-like_dom_sf"/>
</dbReference>
<dbReference type="EC" id="2.7.13.3" evidence="2"/>
<dbReference type="SMART" id="SM00387">
    <property type="entry name" value="HATPase_c"/>
    <property type="match status" value="1"/>
</dbReference>
<dbReference type="OrthoDB" id="224978at2"/>
<evidence type="ECO:0000256" key="3">
    <source>
        <dbReference type="ARBA" id="ARBA00022553"/>
    </source>
</evidence>
<feature type="region of interest" description="Disordered" evidence="5">
    <location>
        <begin position="443"/>
        <end position="467"/>
    </location>
</feature>
<accession>A0A0J1CJN0</accession>
<dbReference type="Proteomes" id="UP000035963">
    <property type="component" value="Unassembled WGS sequence"/>
</dbReference>
<evidence type="ECO:0000256" key="5">
    <source>
        <dbReference type="SAM" id="MobiDB-lite"/>
    </source>
</evidence>
<protein>
    <recommendedName>
        <fullName evidence="2">histidine kinase</fullName>
        <ecNumber evidence="2">2.7.13.3</ecNumber>
    </recommendedName>
</protein>
<gene>
    <name evidence="8" type="ORF">EOS_40330</name>
</gene>
<feature type="compositionally biased region" description="Polar residues" evidence="5">
    <location>
        <begin position="446"/>
        <end position="467"/>
    </location>
</feature>
<dbReference type="PROSITE" id="PS50112">
    <property type="entry name" value="PAS"/>
    <property type="match status" value="1"/>
</dbReference>
<reference evidence="8 9" key="1">
    <citation type="journal article" date="2015" name="Genome Announc.">
        <title>Draft Genome Sequence of Burkholderia sp. Strain PML1(12), an Ectomycorrhizosphere-Inhabiting Bacterium with Effective Mineral-Weathering Ability.</title>
        <authorList>
            <person name="Uroz S."/>
            <person name="Oger P."/>
        </authorList>
    </citation>
    <scope>NUCLEOTIDE SEQUENCE [LARGE SCALE GENOMIC DNA]</scope>
    <source>
        <strain evidence="9">PML1(12)</strain>
    </source>
</reference>
<evidence type="ECO:0000256" key="4">
    <source>
        <dbReference type="SAM" id="Coils"/>
    </source>
</evidence>
<keyword evidence="8" id="KW-0808">Transferase</keyword>
<dbReference type="InterPro" id="IPR036097">
    <property type="entry name" value="HisK_dim/P_sf"/>
</dbReference>
<keyword evidence="8" id="KW-0418">Kinase</keyword>
<evidence type="ECO:0000313" key="9">
    <source>
        <dbReference type="Proteomes" id="UP000035963"/>
    </source>
</evidence>
<dbReference type="CDD" id="cd00082">
    <property type="entry name" value="HisKA"/>
    <property type="match status" value="1"/>
</dbReference>
<dbReference type="PANTHER" id="PTHR43065:SF50">
    <property type="entry name" value="HISTIDINE KINASE"/>
    <property type="match status" value="1"/>
</dbReference>
<dbReference type="PROSITE" id="PS50109">
    <property type="entry name" value="HIS_KIN"/>
    <property type="match status" value="1"/>
</dbReference>
<dbReference type="InterPro" id="IPR036890">
    <property type="entry name" value="HATPase_C_sf"/>
</dbReference>
<dbReference type="SUPFAM" id="SSF55874">
    <property type="entry name" value="ATPase domain of HSP90 chaperone/DNA topoisomerase II/histidine kinase"/>
    <property type="match status" value="1"/>
</dbReference>
<keyword evidence="4" id="KW-0175">Coiled coil</keyword>
<dbReference type="SUPFAM" id="SSF47384">
    <property type="entry name" value="Homodimeric domain of signal transducing histidine kinase"/>
    <property type="match status" value="1"/>
</dbReference>
<dbReference type="Pfam" id="PF02518">
    <property type="entry name" value="HATPase_c"/>
    <property type="match status" value="1"/>
</dbReference>
<feature type="domain" description="Histidine kinase" evidence="6">
    <location>
        <begin position="190"/>
        <end position="441"/>
    </location>
</feature>
<comment type="catalytic activity">
    <reaction evidence="1">
        <text>ATP + protein L-histidine = ADP + protein N-phospho-L-histidine.</text>
        <dbReference type="EC" id="2.7.13.3"/>
    </reaction>
</comment>
<name>A0A0J1CJN0_9BURK</name>
<dbReference type="PANTHER" id="PTHR43065">
    <property type="entry name" value="SENSOR HISTIDINE KINASE"/>
    <property type="match status" value="1"/>
</dbReference>
<dbReference type="Gene3D" id="3.30.450.20">
    <property type="entry name" value="PAS domain"/>
    <property type="match status" value="1"/>
</dbReference>
<evidence type="ECO:0000259" key="6">
    <source>
        <dbReference type="PROSITE" id="PS50109"/>
    </source>
</evidence>
<keyword evidence="3" id="KW-0597">Phosphoprotein</keyword>
<dbReference type="InterPro" id="IPR004358">
    <property type="entry name" value="Sig_transdc_His_kin-like_C"/>
</dbReference>
<evidence type="ECO:0000313" key="8">
    <source>
        <dbReference type="EMBL" id="KLU20646.1"/>
    </source>
</evidence>
<dbReference type="InterPro" id="IPR003594">
    <property type="entry name" value="HATPase_dom"/>
</dbReference>
<dbReference type="SUPFAM" id="SSF55785">
    <property type="entry name" value="PYP-like sensor domain (PAS domain)"/>
    <property type="match status" value="1"/>
</dbReference>
<evidence type="ECO:0000256" key="1">
    <source>
        <dbReference type="ARBA" id="ARBA00000085"/>
    </source>
</evidence>
<organism evidence="8 9">
    <name type="scientific">Caballeronia mineralivorans PML1(12)</name>
    <dbReference type="NCBI Taxonomy" id="908627"/>
    <lineage>
        <taxon>Bacteria</taxon>
        <taxon>Pseudomonadati</taxon>
        <taxon>Pseudomonadota</taxon>
        <taxon>Betaproteobacteria</taxon>
        <taxon>Burkholderiales</taxon>
        <taxon>Burkholderiaceae</taxon>
        <taxon>Caballeronia</taxon>
    </lineage>
</organism>
<dbReference type="Gene3D" id="1.10.287.130">
    <property type="match status" value="1"/>
</dbReference>
<feature type="coiled-coil region" evidence="4">
    <location>
        <begin position="137"/>
        <end position="181"/>
    </location>
</feature>
<sequence>MDLAKTDSLTTDIADLVNVGVFVVDADMRLLIWNRFMELHSGRDKSEVVGCTLFDAFPDLPVKWLTRKFESVFLLGSFAFSSWEHRPYLFRFEHTRPITGGPDAMRQNCTFIPIVADGNVTAVCVTISDVTDTCIAYQELQKRQQAVADALAQLTVRNNELSQANGKLAQAHQQLVQSEKLAAIGQLAAGVAHEINNPVGFVLSNFNALDQYINDLFGVLSAYERAEADVNEEARSRLQACRASSDLDYMREDAPMLLRESKEGLMRVRDIVVDLRDFSRVDSAHTWELIDLHRCIESTLNIVSNEVKYHADLVRCYGEIPSVRCVASQINQVVVNLVINAAHACSHLPDGARGTIRVRTGRSDTTHAAVWFEVEDTGCGISRENLARIFEPFFTTKPVGQGTGLGLSVTYGIVQAHRGNIHVDSEPGRGTTFRVTLPIEHDSHETAPNSTAASQKNGAASPSHPIQ</sequence>
<feature type="domain" description="PAS" evidence="7">
    <location>
        <begin position="6"/>
        <end position="50"/>
    </location>
</feature>
<comment type="caution">
    <text evidence="8">The sequence shown here is derived from an EMBL/GenBank/DDBJ whole genome shotgun (WGS) entry which is preliminary data.</text>
</comment>
<dbReference type="InterPro" id="IPR000014">
    <property type="entry name" value="PAS"/>
</dbReference>
<dbReference type="AlphaFoldDB" id="A0A0J1CJN0"/>
<dbReference type="PRINTS" id="PR00344">
    <property type="entry name" value="BCTRLSENSOR"/>
</dbReference>
<dbReference type="Gene3D" id="3.30.565.10">
    <property type="entry name" value="Histidine kinase-like ATPase, C-terminal domain"/>
    <property type="match status" value="1"/>
</dbReference>
<evidence type="ECO:0000259" key="7">
    <source>
        <dbReference type="PROSITE" id="PS50112"/>
    </source>
</evidence>
<evidence type="ECO:0000256" key="2">
    <source>
        <dbReference type="ARBA" id="ARBA00012438"/>
    </source>
</evidence>
<dbReference type="InterPro" id="IPR005467">
    <property type="entry name" value="His_kinase_dom"/>
</dbReference>
<dbReference type="InterPro" id="IPR003661">
    <property type="entry name" value="HisK_dim/P_dom"/>
</dbReference>
<dbReference type="EMBL" id="AEJF01000246">
    <property type="protein sequence ID" value="KLU20646.1"/>
    <property type="molecule type" value="Genomic_DNA"/>
</dbReference>
<proteinExistence type="predicted"/>